<evidence type="ECO:0000313" key="1">
    <source>
        <dbReference type="EMBL" id="OGD97522.1"/>
    </source>
</evidence>
<evidence type="ECO:0000313" key="2">
    <source>
        <dbReference type="Proteomes" id="UP000176666"/>
    </source>
</evidence>
<reference evidence="1 2" key="1">
    <citation type="journal article" date="2016" name="Nat. Commun.">
        <title>Thousands of microbial genomes shed light on interconnected biogeochemical processes in an aquifer system.</title>
        <authorList>
            <person name="Anantharaman K."/>
            <person name="Brown C.T."/>
            <person name="Hug L.A."/>
            <person name="Sharon I."/>
            <person name="Castelle C.J."/>
            <person name="Probst A.J."/>
            <person name="Thomas B.C."/>
            <person name="Singh A."/>
            <person name="Wilkins M.J."/>
            <person name="Karaoz U."/>
            <person name="Brodie E.L."/>
            <person name="Williams K.H."/>
            <person name="Hubbard S.S."/>
            <person name="Banfield J.F."/>
        </authorList>
    </citation>
    <scope>NUCLEOTIDE SEQUENCE [LARGE SCALE GENOMIC DNA]</scope>
</reference>
<accession>A0A1F5H042</accession>
<sequence>MENNYKSLFSEFIKKQMVILGPGVALSKAQKIRGLTVDNQGQVSTIISDPKLMLKKLTEDFMEFSGHLARESMQMLLSDYPEIAKEISK</sequence>
<comment type="caution">
    <text evidence="1">The sequence shown here is derived from an EMBL/GenBank/DDBJ whole genome shotgun (WGS) entry which is preliminary data.</text>
</comment>
<dbReference type="Proteomes" id="UP000176666">
    <property type="component" value="Unassembled WGS sequence"/>
</dbReference>
<gene>
    <name evidence="1" type="ORF">A3F02_00935</name>
</gene>
<dbReference type="EMBL" id="MFBJ01000003">
    <property type="protein sequence ID" value="OGD97522.1"/>
    <property type="molecule type" value="Genomic_DNA"/>
</dbReference>
<name>A0A1F5H042_9BACT</name>
<proteinExistence type="predicted"/>
<dbReference type="AlphaFoldDB" id="A0A1F5H042"/>
<protein>
    <submittedName>
        <fullName evidence="1">Uncharacterized protein</fullName>
    </submittedName>
</protein>
<organism evidence="1 2">
    <name type="scientific">Candidatus Curtissbacteria bacterium RIFCSPHIGHO2_12_FULL_38_9b</name>
    <dbReference type="NCBI Taxonomy" id="1797720"/>
    <lineage>
        <taxon>Bacteria</taxon>
        <taxon>Candidatus Curtissiibacteriota</taxon>
    </lineage>
</organism>